<dbReference type="GO" id="GO:0000725">
    <property type="term" value="P:recombinational repair"/>
    <property type="evidence" value="ECO:0007669"/>
    <property type="project" value="InterPro"/>
</dbReference>
<dbReference type="InterPro" id="IPR058570">
    <property type="entry name" value="HROB_OB"/>
</dbReference>
<evidence type="ECO:0000259" key="1">
    <source>
        <dbReference type="Pfam" id="PF15072"/>
    </source>
</evidence>
<dbReference type="InterPro" id="IPR028045">
    <property type="entry name" value="HROB"/>
</dbReference>
<name>A0A2U1KJP5_ARTAN</name>
<evidence type="ECO:0000313" key="3">
    <source>
        <dbReference type="Proteomes" id="UP000245207"/>
    </source>
</evidence>
<feature type="domain" description="Homologous recombination OB-fold protein OB-fold" evidence="1">
    <location>
        <begin position="228"/>
        <end position="285"/>
    </location>
</feature>
<reference evidence="2 3" key="1">
    <citation type="journal article" date="2018" name="Mol. Plant">
        <title>The genome of Artemisia annua provides insight into the evolution of Asteraceae family and artemisinin biosynthesis.</title>
        <authorList>
            <person name="Shen Q."/>
            <person name="Zhang L."/>
            <person name="Liao Z."/>
            <person name="Wang S."/>
            <person name="Yan T."/>
            <person name="Shi P."/>
            <person name="Liu M."/>
            <person name="Fu X."/>
            <person name="Pan Q."/>
            <person name="Wang Y."/>
            <person name="Lv Z."/>
            <person name="Lu X."/>
            <person name="Zhang F."/>
            <person name="Jiang W."/>
            <person name="Ma Y."/>
            <person name="Chen M."/>
            <person name="Hao X."/>
            <person name="Li L."/>
            <person name="Tang Y."/>
            <person name="Lv G."/>
            <person name="Zhou Y."/>
            <person name="Sun X."/>
            <person name="Brodelius P.E."/>
            <person name="Rose J.K.C."/>
            <person name="Tang K."/>
        </authorList>
    </citation>
    <scope>NUCLEOTIDE SEQUENCE [LARGE SCALE GENOMIC DNA]</scope>
    <source>
        <strain evidence="3">cv. Huhao1</strain>
        <tissue evidence="2">Leaf</tissue>
    </source>
</reference>
<dbReference type="Proteomes" id="UP000245207">
    <property type="component" value="Unassembled WGS sequence"/>
</dbReference>
<gene>
    <name evidence="2" type="ORF">CTI12_AA593870</name>
</gene>
<dbReference type="Pfam" id="PF15072">
    <property type="entry name" value="HROB"/>
    <property type="match status" value="1"/>
</dbReference>
<keyword evidence="3" id="KW-1185">Reference proteome</keyword>
<organism evidence="2 3">
    <name type="scientific">Artemisia annua</name>
    <name type="common">Sweet wormwood</name>
    <dbReference type="NCBI Taxonomy" id="35608"/>
    <lineage>
        <taxon>Eukaryota</taxon>
        <taxon>Viridiplantae</taxon>
        <taxon>Streptophyta</taxon>
        <taxon>Embryophyta</taxon>
        <taxon>Tracheophyta</taxon>
        <taxon>Spermatophyta</taxon>
        <taxon>Magnoliopsida</taxon>
        <taxon>eudicotyledons</taxon>
        <taxon>Gunneridae</taxon>
        <taxon>Pentapetalae</taxon>
        <taxon>asterids</taxon>
        <taxon>campanulids</taxon>
        <taxon>Asterales</taxon>
        <taxon>Asteraceae</taxon>
        <taxon>Asteroideae</taxon>
        <taxon>Anthemideae</taxon>
        <taxon>Artemisiinae</taxon>
        <taxon>Artemisia</taxon>
    </lineage>
</organism>
<dbReference type="AlphaFoldDB" id="A0A2U1KJP5"/>
<dbReference type="EMBL" id="PKPP01017443">
    <property type="protein sequence ID" value="PWA36952.1"/>
    <property type="molecule type" value="Genomic_DNA"/>
</dbReference>
<dbReference type="PANTHER" id="PTHR14523">
    <property type="entry name" value="UNCHARACTERIZED PROTEIN C17ORF53 HOMOLOG"/>
    <property type="match status" value="1"/>
</dbReference>
<protein>
    <recommendedName>
        <fullName evidence="1">Homologous recombination OB-fold protein OB-fold domain-containing protein</fullName>
    </recommendedName>
</protein>
<dbReference type="OrthoDB" id="550780at2759"/>
<sequence>MSISNNHTFKFTINYTGKFILNPLTYQDGSHIKIIVPKFDFQDVLTYLKRELPTRVHSLYYALPENNTLGGMKAIKNDYDIDVMFDIAKVAGELQIFVYEHPIDISTILIPDDGSLEESFACVISEETKLKREERVGACESPNSIQNLYIHRHGEITPKTRIIPGPAGILQAAQLQKSRDITESGPSAVMPTQEYVRKIMEDASKDDHFTRGPWLCALAYCDAFGIEGIMSGTIHHKVRDEKKGYVKFIGVGAVLILKNVSVFTPKEHNHYLNITLKNMVEVFHKDTVY</sequence>
<evidence type="ECO:0000313" key="2">
    <source>
        <dbReference type="EMBL" id="PWA36952.1"/>
    </source>
</evidence>
<proteinExistence type="predicted"/>
<comment type="caution">
    <text evidence="2">The sequence shown here is derived from an EMBL/GenBank/DDBJ whole genome shotgun (WGS) entry which is preliminary data.</text>
</comment>
<dbReference type="PANTHER" id="PTHR14523:SF1">
    <property type="entry name" value="HOMOLOGOUS RECOMBINATION OB-FOLD PROTEIN"/>
    <property type="match status" value="1"/>
</dbReference>
<accession>A0A2U1KJP5</accession>